<keyword evidence="4" id="KW-1185">Reference proteome</keyword>
<comment type="caution">
    <text evidence="3">The sequence shown here is derived from an EMBL/GenBank/DDBJ whole genome shotgun (WGS) entry which is preliminary data.</text>
</comment>
<dbReference type="EMBL" id="AAEW02000042">
    <property type="protein sequence ID" value="EAT14210.1"/>
    <property type="molecule type" value="Genomic_DNA"/>
</dbReference>
<dbReference type="RefSeq" id="WP_006003259.1">
    <property type="nucleotide sequence ID" value="NZ_AAEW02000042.1"/>
</dbReference>
<keyword evidence="1" id="KW-0472">Membrane</keyword>
<feature type="domain" description="TPM" evidence="2">
    <location>
        <begin position="120"/>
        <end position="198"/>
    </location>
</feature>
<dbReference type="InterPro" id="IPR007621">
    <property type="entry name" value="TPM_dom"/>
</dbReference>
<evidence type="ECO:0000313" key="4">
    <source>
        <dbReference type="Proteomes" id="UP000005695"/>
    </source>
</evidence>
<dbReference type="OrthoDB" id="5825388at2"/>
<protein>
    <recommendedName>
        <fullName evidence="2">TPM domain-containing protein</fullName>
    </recommendedName>
</protein>
<dbReference type="PANTHER" id="PTHR30373">
    <property type="entry name" value="UPF0603 PROTEIN YGCG"/>
    <property type="match status" value="1"/>
</dbReference>
<keyword evidence="1" id="KW-1133">Transmembrane helix</keyword>
<feature type="transmembrane region" description="Helical" evidence="1">
    <location>
        <begin position="83"/>
        <end position="101"/>
    </location>
</feature>
<dbReference type="Gene3D" id="3.10.310.50">
    <property type="match status" value="1"/>
</dbReference>
<evidence type="ECO:0000259" key="2">
    <source>
        <dbReference type="Pfam" id="PF04536"/>
    </source>
</evidence>
<dbReference type="PANTHER" id="PTHR30373:SF8">
    <property type="entry name" value="BLL7265 PROTEIN"/>
    <property type="match status" value="1"/>
</dbReference>
<evidence type="ECO:0000313" key="3">
    <source>
        <dbReference type="EMBL" id="EAT14210.1"/>
    </source>
</evidence>
<proteinExistence type="predicted"/>
<keyword evidence="1" id="KW-0812">Transmembrane</keyword>
<evidence type="ECO:0000256" key="1">
    <source>
        <dbReference type="SAM" id="Phobius"/>
    </source>
</evidence>
<reference evidence="3" key="1">
    <citation type="submission" date="2006-05" db="EMBL/GenBank/DDBJ databases">
        <title>Annotation of the draft genome assembly of Desulfuromonas acetoxidans DSM 684.</title>
        <authorList>
            <consortium name="US DOE Joint Genome Institute (JGI-ORNL)"/>
            <person name="Larimer F."/>
            <person name="Land M."/>
            <person name="Hauser L."/>
        </authorList>
    </citation>
    <scope>NUCLEOTIDE SEQUENCE [LARGE SCALE GENOMIC DNA]</scope>
    <source>
        <strain evidence="3">DSM 684</strain>
    </source>
</reference>
<organism evidence="3 4">
    <name type="scientific">Desulfuromonas acetoxidans (strain DSM 684 / 11070)</name>
    <dbReference type="NCBI Taxonomy" id="281689"/>
    <lineage>
        <taxon>Bacteria</taxon>
        <taxon>Pseudomonadati</taxon>
        <taxon>Thermodesulfobacteriota</taxon>
        <taxon>Desulfuromonadia</taxon>
        <taxon>Desulfuromonadales</taxon>
        <taxon>Desulfuromonadaceae</taxon>
        <taxon>Desulfuromonas</taxon>
    </lineage>
</organism>
<reference evidence="3" key="2">
    <citation type="submission" date="2006-05" db="EMBL/GenBank/DDBJ databases">
        <title>Sequencing of the draft genome and assembly of Desulfuromonas acetoxidans DSM 684.</title>
        <authorList>
            <consortium name="US DOE Joint Genome Institute (JGI-PGF)"/>
            <person name="Copeland A."/>
            <person name="Lucas S."/>
            <person name="Lapidus A."/>
            <person name="Barry K."/>
            <person name="Detter J.C."/>
            <person name="Glavina del Rio T."/>
            <person name="Hammon N."/>
            <person name="Israni S."/>
            <person name="Dalin E."/>
            <person name="Tice H."/>
            <person name="Bruce D."/>
            <person name="Pitluck S."/>
            <person name="Richardson P."/>
        </authorList>
    </citation>
    <scope>NUCLEOTIDE SEQUENCE [LARGE SCALE GENOMIC DNA]</scope>
    <source>
        <strain evidence="3">DSM 684</strain>
    </source>
</reference>
<accession>Q1JVE8</accession>
<name>Q1JVE8_DESA6</name>
<dbReference type="Proteomes" id="UP000005695">
    <property type="component" value="Unassembled WGS sequence"/>
</dbReference>
<sequence length="222" mass="24503">MTTTHSDEGHDNVMTSTSVTLSEAQQNEIRQAVAQAESNTSGEIVPLIVPCAGDYEHVEIRFGALLSMALTLLVLWWTPMVPLWGIAAVMAASYLLGRLVVRITPGLKHFLVGKATMNDTVSEKAFSLFIQQGLHYTRDATGILILVCLFEKRVEILADRGINEKVDHQQWQQAVDTIVEGLHQGTMVKSLCQAIDSCGTLLAEHCPQREDDENELPDLIVH</sequence>
<gene>
    <name evidence="3" type="ORF">Dace_0057</name>
</gene>
<dbReference type="Pfam" id="PF04536">
    <property type="entry name" value="TPM_phosphatase"/>
    <property type="match status" value="1"/>
</dbReference>
<dbReference type="AlphaFoldDB" id="Q1JVE8"/>